<evidence type="ECO:0000259" key="21">
    <source>
        <dbReference type="PROSITE" id="PS51383"/>
    </source>
</evidence>
<dbReference type="GO" id="GO:0052856">
    <property type="term" value="F:NAD(P)HX epimerase activity"/>
    <property type="evidence" value="ECO:0007669"/>
    <property type="project" value="UniProtKB-EC"/>
</dbReference>
<evidence type="ECO:0000256" key="6">
    <source>
        <dbReference type="ARBA" id="ARBA00012228"/>
    </source>
</evidence>
<protein>
    <recommendedName>
        <fullName evidence="18">Nicotinamide nucleotide repair protein</fullName>
        <ecNumber evidence="7">4.2.1.136</ecNumber>
        <ecNumber evidence="6">5.1.99.6</ecNumber>
    </recommendedName>
</protein>
<evidence type="ECO:0000256" key="18">
    <source>
        <dbReference type="ARBA" id="ARBA00032624"/>
    </source>
</evidence>
<dbReference type="InterPro" id="IPR004443">
    <property type="entry name" value="YjeF_N_dom"/>
</dbReference>
<evidence type="ECO:0000256" key="7">
    <source>
        <dbReference type="ARBA" id="ARBA00013129"/>
    </source>
</evidence>
<evidence type="ECO:0000256" key="3">
    <source>
        <dbReference type="ARBA" id="ARBA00001958"/>
    </source>
</evidence>
<accession>A0A3B0S3E4</accession>
<keyword evidence="9" id="KW-0547">Nucleotide-binding</keyword>
<gene>
    <name evidence="23" type="ORF">MNBD_ALPHA02-2237</name>
</gene>
<comment type="function">
    <text evidence="17">Bifunctional enzyme that catalyzes the epimerization of the S- and R-forms of NAD(P)HX and the dehydration of the S-form of NAD(P)HX at the expense of ADP, which is converted to AMP. This allows the repair of both epimers of NAD(P)HX, a damaged form of NAD(P)H that is a result of enzymatic or heat-dependent hydration.</text>
</comment>
<dbReference type="PANTHER" id="PTHR12592:SF0">
    <property type="entry name" value="ATP-DEPENDENT (S)-NAD(P)H-HYDRATE DEHYDRATASE"/>
    <property type="match status" value="1"/>
</dbReference>
<keyword evidence="15 23" id="KW-0456">Lyase</keyword>
<dbReference type="GO" id="GO:0052855">
    <property type="term" value="F:ADP-dependent NAD(P)H-hydrate dehydratase activity"/>
    <property type="evidence" value="ECO:0007669"/>
    <property type="project" value="UniProtKB-EC"/>
</dbReference>
<feature type="domain" description="YjeF N-terminal" evidence="22">
    <location>
        <begin position="7"/>
        <end position="204"/>
    </location>
</feature>
<evidence type="ECO:0000256" key="8">
    <source>
        <dbReference type="ARBA" id="ARBA00022723"/>
    </source>
</evidence>
<dbReference type="EMBL" id="UOED01000131">
    <property type="protein sequence ID" value="VAV98809.1"/>
    <property type="molecule type" value="Genomic_DNA"/>
</dbReference>
<dbReference type="NCBIfam" id="TIGR00197">
    <property type="entry name" value="yjeF_nterm"/>
    <property type="match status" value="1"/>
</dbReference>
<dbReference type="Gene3D" id="3.40.1190.20">
    <property type="match status" value="1"/>
</dbReference>
<evidence type="ECO:0000256" key="9">
    <source>
        <dbReference type="ARBA" id="ARBA00022741"/>
    </source>
</evidence>
<dbReference type="PANTHER" id="PTHR12592">
    <property type="entry name" value="ATP-DEPENDENT (S)-NAD(P)H-HYDRATE DEHYDRATASE FAMILY MEMBER"/>
    <property type="match status" value="1"/>
</dbReference>
<comment type="catalytic activity">
    <reaction evidence="1">
        <text>(6R)-NADHX = (6S)-NADHX</text>
        <dbReference type="Rhea" id="RHEA:32215"/>
        <dbReference type="ChEBI" id="CHEBI:64074"/>
        <dbReference type="ChEBI" id="CHEBI:64075"/>
        <dbReference type="EC" id="5.1.99.6"/>
    </reaction>
</comment>
<reference evidence="23" key="1">
    <citation type="submission" date="2018-06" db="EMBL/GenBank/DDBJ databases">
        <authorList>
            <person name="Zhirakovskaya E."/>
        </authorList>
    </citation>
    <scope>NUCLEOTIDE SEQUENCE</scope>
</reference>
<evidence type="ECO:0000256" key="17">
    <source>
        <dbReference type="ARBA" id="ARBA00025153"/>
    </source>
</evidence>
<dbReference type="SUPFAM" id="SSF53613">
    <property type="entry name" value="Ribokinase-like"/>
    <property type="match status" value="1"/>
</dbReference>
<evidence type="ECO:0000256" key="11">
    <source>
        <dbReference type="ARBA" id="ARBA00022857"/>
    </source>
</evidence>
<feature type="domain" description="YjeF C-terminal" evidence="21">
    <location>
        <begin position="214"/>
        <end position="483"/>
    </location>
</feature>
<comment type="similarity">
    <text evidence="4">In the N-terminal section; belongs to the NnrE/AIBP family.</text>
</comment>
<dbReference type="GO" id="GO:0005524">
    <property type="term" value="F:ATP binding"/>
    <property type="evidence" value="ECO:0007669"/>
    <property type="project" value="UniProtKB-KW"/>
</dbReference>
<dbReference type="HAMAP" id="MF_01965">
    <property type="entry name" value="NADHX_dehydratase"/>
    <property type="match status" value="1"/>
</dbReference>
<dbReference type="EC" id="4.2.1.136" evidence="7"/>
<dbReference type="InterPro" id="IPR029056">
    <property type="entry name" value="Ribokinase-like"/>
</dbReference>
<evidence type="ECO:0000256" key="2">
    <source>
        <dbReference type="ARBA" id="ARBA00000909"/>
    </source>
</evidence>
<keyword evidence="14 23" id="KW-0413">Isomerase</keyword>
<comment type="catalytic activity">
    <reaction evidence="20">
        <text>(6S)-NADPHX + ADP = AMP + phosphate + NADPH + H(+)</text>
        <dbReference type="Rhea" id="RHEA:32235"/>
        <dbReference type="ChEBI" id="CHEBI:15378"/>
        <dbReference type="ChEBI" id="CHEBI:43474"/>
        <dbReference type="ChEBI" id="CHEBI:57783"/>
        <dbReference type="ChEBI" id="CHEBI:64076"/>
        <dbReference type="ChEBI" id="CHEBI:456215"/>
        <dbReference type="ChEBI" id="CHEBI:456216"/>
        <dbReference type="EC" id="4.2.1.136"/>
    </reaction>
</comment>
<dbReference type="EC" id="5.1.99.6" evidence="6"/>
<dbReference type="PIRSF" id="PIRSF017184">
    <property type="entry name" value="Nnr"/>
    <property type="match status" value="1"/>
</dbReference>
<dbReference type="InterPro" id="IPR036652">
    <property type="entry name" value="YjeF_N_dom_sf"/>
</dbReference>
<comment type="catalytic activity">
    <reaction evidence="2">
        <text>(6R)-NADPHX = (6S)-NADPHX</text>
        <dbReference type="Rhea" id="RHEA:32227"/>
        <dbReference type="ChEBI" id="CHEBI:64076"/>
        <dbReference type="ChEBI" id="CHEBI:64077"/>
        <dbReference type="EC" id="5.1.99.6"/>
    </reaction>
</comment>
<evidence type="ECO:0000256" key="12">
    <source>
        <dbReference type="ARBA" id="ARBA00022958"/>
    </source>
</evidence>
<dbReference type="PROSITE" id="PS51385">
    <property type="entry name" value="YJEF_N"/>
    <property type="match status" value="1"/>
</dbReference>
<keyword evidence="13" id="KW-0520">NAD</keyword>
<dbReference type="AlphaFoldDB" id="A0A3B0S3E4"/>
<evidence type="ECO:0000256" key="1">
    <source>
        <dbReference type="ARBA" id="ARBA00000013"/>
    </source>
</evidence>
<dbReference type="HAMAP" id="MF_01966">
    <property type="entry name" value="NADHX_epimerase"/>
    <property type="match status" value="1"/>
</dbReference>
<keyword evidence="8" id="KW-0479">Metal-binding</keyword>
<evidence type="ECO:0000256" key="19">
    <source>
        <dbReference type="ARBA" id="ARBA00048238"/>
    </source>
</evidence>
<keyword evidence="12" id="KW-0630">Potassium</keyword>
<evidence type="ECO:0000256" key="20">
    <source>
        <dbReference type="ARBA" id="ARBA00049209"/>
    </source>
</evidence>
<dbReference type="Pfam" id="PF01256">
    <property type="entry name" value="Carb_kinase"/>
    <property type="match status" value="1"/>
</dbReference>
<proteinExistence type="inferred from homology"/>
<dbReference type="Pfam" id="PF03853">
    <property type="entry name" value="YjeF_N"/>
    <property type="match status" value="1"/>
</dbReference>
<evidence type="ECO:0000256" key="16">
    <source>
        <dbReference type="ARBA" id="ARBA00023268"/>
    </source>
</evidence>
<evidence type="ECO:0000313" key="23">
    <source>
        <dbReference type="EMBL" id="VAV98809.1"/>
    </source>
</evidence>
<sequence>MLTIDEMARADQMTIAAGTPGADLMEAAGLSVTRHIMHDYAVAKALVLCGPGNNGGDGFVIARHLKEAGWPVTLALLGGRGRLAGDAAVMAGKWDGGILALTPDIILDYGLVVDAIFGAGLCRDVKGPAAKLITKINGLDLDVVAVDMPSGLSGDSGQILGACLKATSTVTFFRRKPGHLLYPGRDLCGAVEVTDIGISDRVLTDIAPQTYHNDPVLWQDQFPHPTLTGHKYNRGHGAVISGGLAHGGAARLAARAALRVGAGLVSVVCSEAAVPAHAAQLNAVMIKPFMGKGDIGTYLKDDRIGHWCVGPGGGVNERTRDYVLQILAAERGCVIDADGLSVFANQPDRLFKAIAKSGQCPVLTPHAGEFARLFPDLAGGKLAVARAAARRAGAVVIYKGPDTVIAGPDGRAVINDNAPPTLATAGSGDVLAGLCLGLMAQGMASFEAASAAVWVHGAAATAFGPGLISEDIEGQIPATLSYISESAS</sequence>
<dbReference type="GO" id="GO:0046872">
    <property type="term" value="F:metal ion binding"/>
    <property type="evidence" value="ECO:0007669"/>
    <property type="project" value="UniProtKB-KW"/>
</dbReference>
<evidence type="ECO:0000256" key="4">
    <source>
        <dbReference type="ARBA" id="ARBA00006001"/>
    </source>
</evidence>
<evidence type="ECO:0000259" key="22">
    <source>
        <dbReference type="PROSITE" id="PS51385"/>
    </source>
</evidence>
<comment type="catalytic activity">
    <reaction evidence="19">
        <text>(6S)-NADHX + ADP = AMP + phosphate + NADH + H(+)</text>
        <dbReference type="Rhea" id="RHEA:32223"/>
        <dbReference type="ChEBI" id="CHEBI:15378"/>
        <dbReference type="ChEBI" id="CHEBI:43474"/>
        <dbReference type="ChEBI" id="CHEBI:57945"/>
        <dbReference type="ChEBI" id="CHEBI:64074"/>
        <dbReference type="ChEBI" id="CHEBI:456215"/>
        <dbReference type="ChEBI" id="CHEBI:456216"/>
        <dbReference type="EC" id="4.2.1.136"/>
    </reaction>
</comment>
<dbReference type="Gene3D" id="3.40.50.10260">
    <property type="entry name" value="YjeF N-terminal domain"/>
    <property type="match status" value="1"/>
</dbReference>
<keyword evidence="10" id="KW-0067">ATP-binding</keyword>
<evidence type="ECO:0000256" key="13">
    <source>
        <dbReference type="ARBA" id="ARBA00023027"/>
    </source>
</evidence>
<evidence type="ECO:0000256" key="15">
    <source>
        <dbReference type="ARBA" id="ARBA00023239"/>
    </source>
</evidence>
<dbReference type="SUPFAM" id="SSF64153">
    <property type="entry name" value="YjeF N-terminal domain-like"/>
    <property type="match status" value="1"/>
</dbReference>
<evidence type="ECO:0000256" key="10">
    <source>
        <dbReference type="ARBA" id="ARBA00022840"/>
    </source>
</evidence>
<comment type="cofactor">
    <cofactor evidence="3">
        <name>K(+)</name>
        <dbReference type="ChEBI" id="CHEBI:29103"/>
    </cofactor>
</comment>
<organism evidence="23">
    <name type="scientific">hydrothermal vent metagenome</name>
    <dbReference type="NCBI Taxonomy" id="652676"/>
    <lineage>
        <taxon>unclassified sequences</taxon>
        <taxon>metagenomes</taxon>
        <taxon>ecological metagenomes</taxon>
    </lineage>
</organism>
<dbReference type="PROSITE" id="PS51383">
    <property type="entry name" value="YJEF_C_3"/>
    <property type="match status" value="1"/>
</dbReference>
<keyword evidence="11" id="KW-0521">NADP</keyword>
<comment type="similarity">
    <text evidence="5">In the C-terminal section; belongs to the NnrD/CARKD family.</text>
</comment>
<dbReference type="NCBIfam" id="TIGR00196">
    <property type="entry name" value="yjeF_cterm"/>
    <property type="match status" value="1"/>
</dbReference>
<evidence type="ECO:0000256" key="5">
    <source>
        <dbReference type="ARBA" id="ARBA00009524"/>
    </source>
</evidence>
<dbReference type="CDD" id="cd01171">
    <property type="entry name" value="YXKO-related"/>
    <property type="match status" value="1"/>
</dbReference>
<evidence type="ECO:0000256" key="14">
    <source>
        <dbReference type="ARBA" id="ARBA00023235"/>
    </source>
</evidence>
<keyword evidence="16" id="KW-0511">Multifunctional enzyme</keyword>
<dbReference type="GO" id="GO:0110051">
    <property type="term" value="P:metabolite repair"/>
    <property type="evidence" value="ECO:0007669"/>
    <property type="project" value="TreeGrafter"/>
</dbReference>
<dbReference type="InterPro" id="IPR030677">
    <property type="entry name" value="Nnr"/>
</dbReference>
<dbReference type="InterPro" id="IPR000631">
    <property type="entry name" value="CARKD"/>
</dbReference>
<name>A0A3B0S3E4_9ZZZZ</name>